<reference evidence="2" key="2">
    <citation type="journal article" date="2015" name="Data Brief">
        <title>Shoot transcriptome of the giant reed, Arundo donax.</title>
        <authorList>
            <person name="Barrero R.A."/>
            <person name="Guerrero F.D."/>
            <person name="Moolhuijzen P."/>
            <person name="Goolsby J.A."/>
            <person name="Tidwell J."/>
            <person name="Bellgard S.E."/>
            <person name="Bellgard M.I."/>
        </authorList>
    </citation>
    <scope>NUCLEOTIDE SEQUENCE</scope>
    <source>
        <tissue evidence="2">Shoot tissue taken approximately 20 cm above the soil surface</tissue>
    </source>
</reference>
<protein>
    <submittedName>
        <fullName evidence="2">Uncharacterized protein</fullName>
    </submittedName>
</protein>
<evidence type="ECO:0000256" key="1">
    <source>
        <dbReference type="SAM" id="MobiDB-lite"/>
    </source>
</evidence>
<sequence>MEQRGACTGAPTPSSSPVHRRDKERATGTYTCAAVCTCVTLLFPRISCCPAAREPASTR</sequence>
<dbReference type="EMBL" id="GBRH01174879">
    <property type="protein sequence ID" value="JAE23017.1"/>
    <property type="molecule type" value="Transcribed_RNA"/>
</dbReference>
<reference evidence="2" key="1">
    <citation type="submission" date="2014-09" db="EMBL/GenBank/DDBJ databases">
        <authorList>
            <person name="Magalhaes I.L.F."/>
            <person name="Oliveira U."/>
            <person name="Santos F.R."/>
            <person name="Vidigal T.H.D.A."/>
            <person name="Brescovit A.D."/>
            <person name="Santos A.J."/>
        </authorList>
    </citation>
    <scope>NUCLEOTIDE SEQUENCE</scope>
    <source>
        <tissue evidence="2">Shoot tissue taken approximately 20 cm above the soil surface</tissue>
    </source>
</reference>
<evidence type="ECO:0000313" key="2">
    <source>
        <dbReference type="EMBL" id="JAE23017.1"/>
    </source>
</evidence>
<organism evidence="2">
    <name type="scientific">Arundo donax</name>
    <name type="common">Giant reed</name>
    <name type="synonym">Donax arundinaceus</name>
    <dbReference type="NCBI Taxonomy" id="35708"/>
    <lineage>
        <taxon>Eukaryota</taxon>
        <taxon>Viridiplantae</taxon>
        <taxon>Streptophyta</taxon>
        <taxon>Embryophyta</taxon>
        <taxon>Tracheophyta</taxon>
        <taxon>Spermatophyta</taxon>
        <taxon>Magnoliopsida</taxon>
        <taxon>Liliopsida</taxon>
        <taxon>Poales</taxon>
        <taxon>Poaceae</taxon>
        <taxon>PACMAD clade</taxon>
        <taxon>Arundinoideae</taxon>
        <taxon>Arundineae</taxon>
        <taxon>Arundo</taxon>
    </lineage>
</organism>
<name>A0A0A9GEU1_ARUDO</name>
<feature type="region of interest" description="Disordered" evidence="1">
    <location>
        <begin position="1"/>
        <end position="22"/>
    </location>
</feature>
<accession>A0A0A9GEU1</accession>
<dbReference type="AlphaFoldDB" id="A0A0A9GEU1"/>
<proteinExistence type="predicted"/>